<evidence type="ECO:0000313" key="3">
    <source>
        <dbReference type="EMBL" id="GAF67982.1"/>
    </source>
</evidence>
<evidence type="ECO:0000256" key="1">
    <source>
        <dbReference type="SAM" id="MobiDB-lite"/>
    </source>
</evidence>
<feature type="compositionally biased region" description="Basic residues" evidence="1">
    <location>
        <begin position="44"/>
        <end position="53"/>
    </location>
</feature>
<dbReference type="Gene3D" id="1.10.245.10">
    <property type="entry name" value="SWIB/MDM2 domain"/>
    <property type="match status" value="1"/>
</dbReference>
<sequence length="113" mass="13199">MEFFEDFTEILENLVQVKKNITVIQNQIKSLEGRVKRNQEKQSKQKQRQKKKTTSGFAKPAKISDELCEFMGMEKGTEMARTEVTKHLHEYIKKNSLQVETNKTLIVPDLTLK</sequence>
<dbReference type="PROSITE" id="PS51925">
    <property type="entry name" value="SWIB_MDM2"/>
    <property type="match status" value="1"/>
</dbReference>
<dbReference type="CDD" id="cd10567">
    <property type="entry name" value="SWIB-MDM2_like"/>
    <property type="match status" value="1"/>
</dbReference>
<comment type="caution">
    <text evidence="3">The sequence shown here is derived from an EMBL/GenBank/DDBJ whole genome shotgun (WGS) entry which is preliminary data.</text>
</comment>
<protein>
    <recommendedName>
        <fullName evidence="2">DM2 domain-containing protein</fullName>
    </recommendedName>
</protein>
<dbReference type="SUPFAM" id="SSF47592">
    <property type="entry name" value="SWIB/MDM2 domain"/>
    <property type="match status" value="1"/>
</dbReference>
<proteinExistence type="predicted"/>
<feature type="domain" description="DM2" evidence="2">
    <location>
        <begin position="56"/>
        <end position="113"/>
    </location>
</feature>
<feature type="compositionally biased region" description="Basic and acidic residues" evidence="1">
    <location>
        <begin position="34"/>
        <end position="43"/>
    </location>
</feature>
<evidence type="ECO:0000259" key="2">
    <source>
        <dbReference type="PROSITE" id="PS51925"/>
    </source>
</evidence>
<dbReference type="EMBL" id="BARS01008919">
    <property type="protein sequence ID" value="GAF67982.1"/>
    <property type="molecule type" value="Genomic_DNA"/>
</dbReference>
<organism evidence="3">
    <name type="scientific">marine sediment metagenome</name>
    <dbReference type="NCBI Taxonomy" id="412755"/>
    <lineage>
        <taxon>unclassified sequences</taxon>
        <taxon>metagenomes</taxon>
        <taxon>ecological metagenomes</taxon>
    </lineage>
</organism>
<feature type="non-terminal residue" evidence="3">
    <location>
        <position position="113"/>
    </location>
</feature>
<dbReference type="AlphaFoldDB" id="X0RW85"/>
<dbReference type="Pfam" id="PF02201">
    <property type="entry name" value="SWIB"/>
    <property type="match status" value="1"/>
</dbReference>
<dbReference type="InterPro" id="IPR003121">
    <property type="entry name" value="SWIB_MDM2_domain"/>
</dbReference>
<name>X0RW85_9ZZZZ</name>
<feature type="region of interest" description="Disordered" evidence="1">
    <location>
        <begin position="34"/>
        <end position="59"/>
    </location>
</feature>
<dbReference type="PANTHER" id="PTHR13844">
    <property type="entry name" value="SWI/SNF-RELATED MATRIX-ASSOCIATED ACTIN-DEPENDENT REGULATOR OF CHROMATIN SUBFAMILY D"/>
    <property type="match status" value="1"/>
</dbReference>
<reference evidence="3" key="1">
    <citation type="journal article" date="2014" name="Front. Microbiol.">
        <title>High frequency of phylogenetically diverse reductive dehalogenase-homologous genes in deep subseafloor sedimentary metagenomes.</title>
        <authorList>
            <person name="Kawai M."/>
            <person name="Futagami T."/>
            <person name="Toyoda A."/>
            <person name="Takaki Y."/>
            <person name="Nishi S."/>
            <person name="Hori S."/>
            <person name="Arai W."/>
            <person name="Tsubouchi T."/>
            <person name="Morono Y."/>
            <person name="Uchiyama I."/>
            <person name="Ito T."/>
            <person name="Fujiyama A."/>
            <person name="Inagaki F."/>
            <person name="Takami H."/>
        </authorList>
    </citation>
    <scope>NUCLEOTIDE SEQUENCE</scope>
    <source>
        <strain evidence="3">Expedition CK06-06</strain>
    </source>
</reference>
<gene>
    <name evidence="3" type="ORF">S01H1_16889</name>
</gene>
<accession>X0RW85</accession>
<dbReference type="InterPro" id="IPR036885">
    <property type="entry name" value="SWIB_MDM2_dom_sf"/>
</dbReference>